<dbReference type="InterPro" id="IPR029044">
    <property type="entry name" value="Nucleotide-diphossugar_trans"/>
</dbReference>
<dbReference type="CDD" id="cd02440">
    <property type="entry name" value="AdoMet_MTases"/>
    <property type="match status" value="1"/>
</dbReference>
<dbReference type="InterPro" id="IPR001173">
    <property type="entry name" value="Glyco_trans_2-like"/>
</dbReference>
<reference evidence="6" key="1">
    <citation type="submission" date="2020-06" db="EMBL/GenBank/DDBJ databases">
        <title>Paenibacillus sp. nov., isolated from soil.</title>
        <authorList>
            <person name="Seo Y.L."/>
        </authorList>
    </citation>
    <scope>NUCLEOTIDE SEQUENCE [LARGE SCALE GENOMIC DNA]</scope>
    <source>
        <strain evidence="6">JW14</strain>
    </source>
</reference>
<keyword evidence="7" id="KW-1185">Reference proteome</keyword>
<evidence type="ECO:0000313" key="6">
    <source>
        <dbReference type="EMBL" id="NUU60944.1"/>
    </source>
</evidence>
<sequence length="591" mass="67014">MYPLKTSIILLTYNKLQYTQACIESIRKYTQKGTYQLIVVDNLSTDGTRDWLADQTDILTIFNEENVGFPKGCNQGIEIATGDNILLLNNDVLVTENWLSLMSECLYSSNDIGAVGPVSNSAYGDQEIDTPYSTLDEMWSFANKYNLSTAPDWEQKIKLIGFCMLIKKEVVDQIGLLDEIFSPGMCEDGDYSLRIIQAGYKLMVCRNIFIHHFGSTSFGEMPEQRQQLWARNRQKFAEKWGFPTAYGSKEELIQLIDEPDRQKNIRVLDVNCGSGSALLNIKYNYPAAEIYGIDENEKAAEITGTFANIKVGKAEEVKLEENFYDYIILSDVIERMVNPWNYIFNVKSALKTNGKILASISNASHYGFLFSLLKNKSLYGDNDILSNTQLRVFTLAEIENLFTQTGFGQIEYAQEQNHISEVEQQFIDQLARLSGLNNSDHLRTARYIIKATKQTSILSIDTIKNLLEQLSESNGQGQSLITELIGMINEQSLDSSMIIEAMGFLNIDKQRVYNFLANKFFEHGLYNYIVPLLNASLEINPKHHDTLYNYAFILYSVGANDAALQYLNLIDSSDEETSRLLQKVLQNLEGV</sequence>
<dbReference type="InterPro" id="IPR029063">
    <property type="entry name" value="SAM-dependent_MTases_sf"/>
</dbReference>
<proteinExistence type="inferred from homology"/>
<keyword evidence="3" id="KW-0328">Glycosyltransferase</keyword>
<comment type="pathway">
    <text evidence="1">Cell wall biogenesis; cell wall polysaccharide biosynthesis.</text>
</comment>
<comment type="caution">
    <text evidence="6">The sequence shown here is derived from an EMBL/GenBank/DDBJ whole genome shotgun (WGS) entry which is preliminary data.</text>
</comment>
<dbReference type="Gene3D" id="3.40.50.150">
    <property type="entry name" value="Vaccinia Virus protein VP39"/>
    <property type="match status" value="1"/>
</dbReference>
<name>A0A850ENP7_9BACL</name>
<accession>A0A850ENP7</accession>
<evidence type="ECO:0000313" key="7">
    <source>
        <dbReference type="Proteomes" id="UP000564806"/>
    </source>
</evidence>
<dbReference type="Gene3D" id="3.90.550.10">
    <property type="entry name" value="Spore Coat Polysaccharide Biosynthesis Protein SpsA, Chain A"/>
    <property type="match status" value="1"/>
</dbReference>
<dbReference type="SUPFAM" id="SSF53448">
    <property type="entry name" value="Nucleotide-diphospho-sugar transferases"/>
    <property type="match status" value="1"/>
</dbReference>
<dbReference type="SUPFAM" id="SSF53335">
    <property type="entry name" value="S-adenosyl-L-methionine-dependent methyltransferases"/>
    <property type="match status" value="1"/>
</dbReference>
<evidence type="ECO:0000256" key="2">
    <source>
        <dbReference type="ARBA" id="ARBA00006739"/>
    </source>
</evidence>
<dbReference type="AlphaFoldDB" id="A0A850ENP7"/>
<comment type="similarity">
    <text evidence="2">Belongs to the glycosyltransferase 2 family.</text>
</comment>
<evidence type="ECO:0000256" key="4">
    <source>
        <dbReference type="ARBA" id="ARBA00022679"/>
    </source>
</evidence>
<dbReference type="CDD" id="cd04186">
    <property type="entry name" value="GT_2_like_c"/>
    <property type="match status" value="1"/>
</dbReference>
<dbReference type="Gene3D" id="1.25.40.10">
    <property type="entry name" value="Tetratricopeptide repeat domain"/>
    <property type="match status" value="1"/>
</dbReference>
<dbReference type="InterPro" id="IPR011990">
    <property type="entry name" value="TPR-like_helical_dom_sf"/>
</dbReference>
<protein>
    <submittedName>
        <fullName evidence="6">Glycosyltransferase</fullName>
    </submittedName>
</protein>
<evidence type="ECO:0000259" key="5">
    <source>
        <dbReference type="Pfam" id="PF00535"/>
    </source>
</evidence>
<feature type="domain" description="Glycosyltransferase 2-like" evidence="5">
    <location>
        <begin position="7"/>
        <end position="174"/>
    </location>
</feature>
<dbReference type="GO" id="GO:0016757">
    <property type="term" value="F:glycosyltransferase activity"/>
    <property type="evidence" value="ECO:0007669"/>
    <property type="project" value="UniProtKB-KW"/>
</dbReference>
<gene>
    <name evidence="6" type="ORF">HPT30_11355</name>
</gene>
<organism evidence="6 7">
    <name type="scientific">Paenibacillus agri</name>
    <dbReference type="NCBI Taxonomy" id="2744309"/>
    <lineage>
        <taxon>Bacteria</taxon>
        <taxon>Bacillati</taxon>
        <taxon>Bacillota</taxon>
        <taxon>Bacilli</taxon>
        <taxon>Bacillales</taxon>
        <taxon>Paenibacillaceae</taxon>
        <taxon>Paenibacillus</taxon>
    </lineage>
</organism>
<evidence type="ECO:0000256" key="3">
    <source>
        <dbReference type="ARBA" id="ARBA00022676"/>
    </source>
</evidence>
<evidence type="ECO:0000256" key="1">
    <source>
        <dbReference type="ARBA" id="ARBA00004776"/>
    </source>
</evidence>
<dbReference type="Pfam" id="PF00535">
    <property type="entry name" value="Glycos_transf_2"/>
    <property type="match status" value="1"/>
</dbReference>
<dbReference type="Pfam" id="PF13489">
    <property type="entry name" value="Methyltransf_23"/>
    <property type="match status" value="1"/>
</dbReference>
<dbReference type="PANTHER" id="PTHR43179">
    <property type="entry name" value="RHAMNOSYLTRANSFERASE WBBL"/>
    <property type="match status" value="1"/>
</dbReference>
<dbReference type="SUPFAM" id="SSF48452">
    <property type="entry name" value="TPR-like"/>
    <property type="match status" value="1"/>
</dbReference>
<dbReference type="RefSeq" id="WP_175371501.1">
    <property type="nucleotide sequence ID" value="NZ_JABWCS010000205.1"/>
</dbReference>
<keyword evidence="4 6" id="KW-0808">Transferase</keyword>
<dbReference type="Proteomes" id="UP000564806">
    <property type="component" value="Unassembled WGS sequence"/>
</dbReference>
<dbReference type="EMBL" id="JABWCS010000205">
    <property type="protein sequence ID" value="NUU60944.1"/>
    <property type="molecule type" value="Genomic_DNA"/>
</dbReference>
<dbReference type="PANTHER" id="PTHR43179:SF12">
    <property type="entry name" value="GALACTOFURANOSYLTRANSFERASE GLFT2"/>
    <property type="match status" value="1"/>
</dbReference>